<evidence type="ECO:0000256" key="4">
    <source>
        <dbReference type="ARBA" id="ARBA00022741"/>
    </source>
</evidence>
<dbReference type="Pfam" id="PF02769">
    <property type="entry name" value="AIRS_C"/>
    <property type="match status" value="1"/>
</dbReference>
<name>A0A1L8D3J7_9THEO</name>
<dbReference type="GO" id="GO:0005737">
    <property type="term" value="C:cytoplasm"/>
    <property type="evidence" value="ECO:0007669"/>
    <property type="project" value="TreeGrafter"/>
</dbReference>
<comment type="subunit">
    <text evidence="9">Homodimer.</text>
</comment>
<organism evidence="12 13">
    <name type="scientific">Carboxydothermus islandicus</name>
    <dbReference type="NCBI Taxonomy" id="661089"/>
    <lineage>
        <taxon>Bacteria</taxon>
        <taxon>Bacillati</taxon>
        <taxon>Bacillota</taxon>
        <taxon>Clostridia</taxon>
        <taxon>Thermoanaerobacterales</taxon>
        <taxon>Thermoanaerobacteraceae</taxon>
        <taxon>Carboxydothermus</taxon>
    </lineage>
</organism>
<protein>
    <recommendedName>
        <fullName evidence="9">Selenide, water dikinase</fullName>
        <ecNumber evidence="9">2.7.9.3</ecNumber>
    </recommendedName>
    <alternativeName>
        <fullName evidence="9">Selenium donor protein</fullName>
    </alternativeName>
    <alternativeName>
        <fullName evidence="9">Selenophosphate synthase</fullName>
    </alternativeName>
</protein>
<dbReference type="GO" id="GO:0005524">
    <property type="term" value="F:ATP binding"/>
    <property type="evidence" value="ECO:0007669"/>
    <property type="project" value="UniProtKB-UniRule"/>
</dbReference>
<evidence type="ECO:0000256" key="1">
    <source>
        <dbReference type="ARBA" id="ARBA00008026"/>
    </source>
</evidence>
<dbReference type="NCBIfam" id="NF002098">
    <property type="entry name" value="PRK00943.1"/>
    <property type="match status" value="1"/>
</dbReference>
<keyword evidence="3 9" id="KW-0479">Metal-binding</keyword>
<comment type="similarity">
    <text evidence="1 9">Belongs to the selenophosphate synthase 1 family. Class I subfamily.</text>
</comment>
<feature type="binding site" evidence="9">
    <location>
        <position position="30"/>
    </location>
    <ligand>
        <name>Mg(2+)</name>
        <dbReference type="ChEBI" id="CHEBI:18420"/>
    </ligand>
</feature>
<feature type="binding site" description="in other chain" evidence="9">
    <location>
        <position position="70"/>
    </location>
    <ligand>
        <name>ATP</name>
        <dbReference type="ChEBI" id="CHEBI:30616"/>
        <note>ligand shared between dimeric partners</note>
    </ligand>
</feature>
<comment type="catalytic activity">
    <reaction evidence="9">
        <text>hydrogenselenide + ATP + H2O = selenophosphate + AMP + phosphate + 2 H(+)</text>
        <dbReference type="Rhea" id="RHEA:18737"/>
        <dbReference type="ChEBI" id="CHEBI:15377"/>
        <dbReference type="ChEBI" id="CHEBI:15378"/>
        <dbReference type="ChEBI" id="CHEBI:16144"/>
        <dbReference type="ChEBI" id="CHEBI:29317"/>
        <dbReference type="ChEBI" id="CHEBI:30616"/>
        <dbReference type="ChEBI" id="CHEBI:43474"/>
        <dbReference type="ChEBI" id="CHEBI:456215"/>
        <dbReference type="EC" id="2.7.9.3"/>
    </reaction>
</comment>
<dbReference type="InterPro" id="IPR010918">
    <property type="entry name" value="PurM-like_C_dom"/>
</dbReference>
<evidence type="ECO:0000256" key="6">
    <source>
        <dbReference type="ARBA" id="ARBA00022840"/>
    </source>
</evidence>
<gene>
    <name evidence="9" type="primary">selD</name>
    <name evidence="12" type="ORF">ciss_16720</name>
</gene>
<evidence type="ECO:0000256" key="9">
    <source>
        <dbReference type="HAMAP-Rule" id="MF_00625"/>
    </source>
</evidence>
<dbReference type="GO" id="GO:0016260">
    <property type="term" value="P:selenocysteine biosynthetic process"/>
    <property type="evidence" value="ECO:0007669"/>
    <property type="project" value="InterPro"/>
</dbReference>
<sequence>MSPETLAQVLRYLPEINDPNALVGTNTADDAAVYRISDEQAIVLTVDYFTPVVDDPYYFGVIAAANSLSDVYAMGAKPLFALNVVGFPKKLPPEILATILKGGADKAREAGIPVLGGHTVDDAEPKYGMVVCGLVHPEKIVKNHPPHPGDYLILTKPLGIGVLTTGMKRGIVPENTAKKAIEVMETLNDRAAEAMIEVGVSAATDITGFGLLGHLKEMLQEEFGAEIYLTKIPVIEGAWEFAGMRVFPGGAKNNLNYLLPHLDFVGEFAEEEKLFLADPQTSGGLLIAVSQGKKEELVKKLQQKGVLAAEIGVITENKGKIVVKR</sequence>
<dbReference type="InterPro" id="IPR036921">
    <property type="entry name" value="PurM-like_N_sf"/>
</dbReference>
<evidence type="ECO:0000259" key="10">
    <source>
        <dbReference type="Pfam" id="PF00586"/>
    </source>
</evidence>
<dbReference type="HAMAP" id="MF_00625">
    <property type="entry name" value="SelD"/>
    <property type="match status" value="1"/>
</dbReference>
<dbReference type="SUPFAM" id="SSF55326">
    <property type="entry name" value="PurM N-terminal domain-like"/>
    <property type="match status" value="1"/>
</dbReference>
<evidence type="ECO:0000259" key="11">
    <source>
        <dbReference type="Pfam" id="PF02769"/>
    </source>
</evidence>
<dbReference type="InterPro" id="IPR036676">
    <property type="entry name" value="PurM-like_C_sf"/>
</dbReference>
<dbReference type="STRING" id="661089.ciss_16720"/>
<evidence type="ECO:0000313" key="13">
    <source>
        <dbReference type="Proteomes" id="UP000187338"/>
    </source>
</evidence>
<feature type="binding site" evidence="9">
    <location>
        <position position="70"/>
    </location>
    <ligand>
        <name>Mg(2+)</name>
        <dbReference type="ChEBI" id="CHEBI:18420"/>
    </ligand>
</feature>
<dbReference type="AlphaFoldDB" id="A0A1L8D3J7"/>
<feature type="domain" description="PurM-like N-terminal" evidence="10">
    <location>
        <begin position="29"/>
        <end position="135"/>
    </location>
</feature>
<keyword evidence="8 9" id="KW-0711">Selenium</keyword>
<dbReference type="EMBL" id="BDJL01000055">
    <property type="protein sequence ID" value="GAV25739.1"/>
    <property type="molecule type" value="Genomic_DNA"/>
</dbReference>
<feature type="binding site" evidence="9">
    <location>
        <position position="205"/>
    </location>
    <ligand>
        <name>Mg(2+)</name>
        <dbReference type="ChEBI" id="CHEBI:18420"/>
    </ligand>
</feature>
<evidence type="ECO:0000256" key="7">
    <source>
        <dbReference type="ARBA" id="ARBA00022842"/>
    </source>
</evidence>
<dbReference type="InterPro" id="IPR016188">
    <property type="entry name" value="PurM-like_N"/>
</dbReference>
<keyword evidence="7 9" id="KW-0460">Magnesium</keyword>
<dbReference type="PANTHER" id="PTHR10256">
    <property type="entry name" value="SELENIDE, WATER DIKINASE"/>
    <property type="match status" value="1"/>
</dbReference>
<keyword evidence="2 9" id="KW-0808">Transferase</keyword>
<dbReference type="Pfam" id="PF00586">
    <property type="entry name" value="AIRS"/>
    <property type="match status" value="1"/>
</dbReference>
<feature type="binding site" evidence="9">
    <location>
        <begin position="117"/>
        <end position="119"/>
    </location>
    <ligand>
        <name>ATP</name>
        <dbReference type="ChEBI" id="CHEBI:30616"/>
        <note>ligand shared between dimeric partners</note>
    </ligand>
</feature>
<proteinExistence type="inferred from homology"/>
<evidence type="ECO:0000256" key="2">
    <source>
        <dbReference type="ARBA" id="ARBA00022679"/>
    </source>
</evidence>
<dbReference type="GO" id="GO:0004756">
    <property type="term" value="F:selenide, water dikinase activity"/>
    <property type="evidence" value="ECO:0007669"/>
    <property type="project" value="UniProtKB-UniRule"/>
</dbReference>
<keyword evidence="4 9" id="KW-0547">Nucleotide-binding</keyword>
<dbReference type="Gene3D" id="3.30.1330.10">
    <property type="entry name" value="PurM-like, N-terminal domain"/>
    <property type="match status" value="1"/>
</dbReference>
<evidence type="ECO:0000256" key="3">
    <source>
        <dbReference type="ARBA" id="ARBA00022723"/>
    </source>
</evidence>
<dbReference type="PANTHER" id="PTHR10256:SF0">
    <property type="entry name" value="INACTIVE SELENIDE, WATER DIKINASE-LIKE PROTEIN-RELATED"/>
    <property type="match status" value="1"/>
</dbReference>
<dbReference type="InterPro" id="IPR004536">
    <property type="entry name" value="SPS/SelD"/>
</dbReference>
<feature type="binding site" description="in other chain" evidence="9">
    <location>
        <begin position="27"/>
        <end position="29"/>
    </location>
    <ligand>
        <name>ATP</name>
        <dbReference type="ChEBI" id="CHEBI:30616"/>
        <note>ligand shared between dimeric partners</note>
    </ligand>
</feature>
<accession>A0A1L8D3J7</accession>
<feature type="binding site" description="in other chain" evidence="9">
    <location>
        <position position="47"/>
    </location>
    <ligand>
        <name>ATP</name>
        <dbReference type="ChEBI" id="CHEBI:30616"/>
        <note>ligand shared between dimeric partners</note>
    </ligand>
</feature>
<dbReference type="Proteomes" id="UP000187338">
    <property type="component" value="Unassembled WGS sequence"/>
</dbReference>
<dbReference type="SUPFAM" id="SSF56042">
    <property type="entry name" value="PurM C-terminal domain-like"/>
    <property type="match status" value="1"/>
</dbReference>
<comment type="function">
    <text evidence="9">Synthesizes selenophosphate from selenide and ATP.</text>
</comment>
<dbReference type="InterPro" id="IPR023061">
    <property type="entry name" value="SelD_I"/>
</dbReference>
<keyword evidence="5 9" id="KW-0418">Kinase</keyword>
<dbReference type="NCBIfam" id="TIGR00476">
    <property type="entry name" value="selD"/>
    <property type="match status" value="1"/>
</dbReference>
<evidence type="ECO:0000256" key="8">
    <source>
        <dbReference type="ARBA" id="ARBA00023266"/>
    </source>
</evidence>
<dbReference type="PIRSF" id="PIRSF036407">
    <property type="entry name" value="Selenphspht_syn"/>
    <property type="match status" value="1"/>
</dbReference>
<dbReference type="Gene3D" id="3.90.650.10">
    <property type="entry name" value="PurM-like C-terminal domain"/>
    <property type="match status" value="1"/>
</dbReference>
<evidence type="ECO:0000256" key="5">
    <source>
        <dbReference type="ARBA" id="ARBA00022777"/>
    </source>
</evidence>
<dbReference type="EC" id="2.7.9.3" evidence="9"/>
<evidence type="ECO:0000313" key="12">
    <source>
        <dbReference type="EMBL" id="GAV25739.1"/>
    </source>
</evidence>
<comment type="caution">
    <text evidence="9">Lacks conserved residue(s) required for the propagation of feature annotation.</text>
</comment>
<dbReference type="GO" id="GO:0000287">
    <property type="term" value="F:magnesium ion binding"/>
    <property type="evidence" value="ECO:0007669"/>
    <property type="project" value="UniProtKB-UniRule"/>
</dbReference>
<keyword evidence="6 9" id="KW-0067">ATP-binding</keyword>
<reference evidence="13" key="1">
    <citation type="submission" date="2016-12" db="EMBL/GenBank/DDBJ databases">
        <title>Draft Genome Sequences od Carboxydothermus pertinax and islandicus, Hydrogenogenic Carboxydotrophic Bacteria.</title>
        <authorList>
            <person name="Fukuyama Y."/>
            <person name="Ohmae K."/>
            <person name="Yoneda Y."/>
            <person name="Yoshida T."/>
            <person name="Sako Y."/>
        </authorList>
    </citation>
    <scope>NUCLEOTIDE SEQUENCE [LARGE SCALE GENOMIC DNA]</scope>
    <source>
        <strain evidence="13">SET</strain>
    </source>
</reference>
<comment type="caution">
    <text evidence="12">The sequence shown here is derived from an EMBL/GenBank/DDBJ whole genome shotgun (WGS) entry which is preliminary data.</text>
</comment>
<feature type="domain" description="PurM-like C-terminal" evidence="11">
    <location>
        <begin position="148"/>
        <end position="322"/>
    </location>
</feature>
<dbReference type="CDD" id="cd02195">
    <property type="entry name" value="SelD"/>
    <property type="match status" value="1"/>
</dbReference>
<comment type="cofactor">
    <cofactor evidence="9">
        <name>Mg(2+)</name>
        <dbReference type="ChEBI" id="CHEBI:18420"/>
    </cofactor>
    <text evidence="9">Binds 1 Mg(2+) ion per monomer.</text>
</comment>
<keyword evidence="13" id="KW-1185">Reference proteome</keyword>